<reference evidence="4" key="1">
    <citation type="submission" date="2013-12" db="EMBL/GenBank/DDBJ databases">
        <authorList>
            <person name="Omoto C.K."/>
            <person name="Sibley D."/>
            <person name="Venepally P."/>
            <person name="Hadjithomas M."/>
            <person name="Karamycheva S."/>
            <person name="Brunk B."/>
            <person name="Roos D."/>
            <person name="Caler E."/>
            <person name="Lorenzi H."/>
        </authorList>
    </citation>
    <scope>NUCLEOTIDE SEQUENCE</scope>
</reference>
<evidence type="ECO:0000256" key="2">
    <source>
        <dbReference type="SAM" id="MobiDB-lite"/>
    </source>
</evidence>
<dbReference type="Proteomes" id="UP000019763">
    <property type="component" value="Unassembled WGS sequence"/>
</dbReference>
<evidence type="ECO:0000259" key="3">
    <source>
        <dbReference type="PROSITE" id="PS50089"/>
    </source>
</evidence>
<feature type="domain" description="RING-type" evidence="3">
    <location>
        <begin position="5"/>
        <end position="52"/>
    </location>
</feature>
<dbReference type="GeneID" id="22913265"/>
<protein>
    <submittedName>
        <fullName evidence="4">RING finger protein</fullName>
    </submittedName>
</protein>
<dbReference type="InterPro" id="IPR001841">
    <property type="entry name" value="Znf_RING"/>
</dbReference>
<proteinExistence type="predicted"/>
<dbReference type="RefSeq" id="XP_011130851.1">
    <property type="nucleotide sequence ID" value="XM_011132549.1"/>
</dbReference>
<feature type="compositionally biased region" description="Low complexity" evidence="2">
    <location>
        <begin position="225"/>
        <end position="238"/>
    </location>
</feature>
<dbReference type="Pfam" id="PF13639">
    <property type="entry name" value="zf-RING_2"/>
    <property type="match status" value="1"/>
</dbReference>
<keyword evidence="5" id="KW-1185">Reference proteome</keyword>
<comment type="caution">
    <text evidence="4">The sequence shown here is derived from an EMBL/GenBank/DDBJ whole genome shotgun (WGS) entry which is preliminary data.</text>
</comment>
<dbReference type="InterPro" id="IPR013083">
    <property type="entry name" value="Znf_RING/FYVE/PHD"/>
</dbReference>
<dbReference type="GO" id="GO:0008270">
    <property type="term" value="F:zinc ion binding"/>
    <property type="evidence" value="ECO:0007669"/>
    <property type="project" value="UniProtKB-KW"/>
</dbReference>
<feature type="region of interest" description="Disordered" evidence="2">
    <location>
        <begin position="59"/>
        <end position="144"/>
    </location>
</feature>
<evidence type="ECO:0000313" key="5">
    <source>
        <dbReference type="Proteomes" id="UP000019763"/>
    </source>
</evidence>
<evidence type="ECO:0000256" key="1">
    <source>
        <dbReference type="PROSITE-ProRule" id="PRU00175"/>
    </source>
</evidence>
<dbReference type="AlphaFoldDB" id="A0A023B5P0"/>
<keyword evidence="1" id="KW-0863">Zinc-finger</keyword>
<accession>A0A023B5P0</accession>
<organism evidence="4 5">
    <name type="scientific">Gregarina niphandrodes</name>
    <name type="common">Septate eugregarine</name>
    <dbReference type="NCBI Taxonomy" id="110365"/>
    <lineage>
        <taxon>Eukaryota</taxon>
        <taxon>Sar</taxon>
        <taxon>Alveolata</taxon>
        <taxon>Apicomplexa</taxon>
        <taxon>Conoidasida</taxon>
        <taxon>Gregarinasina</taxon>
        <taxon>Eugregarinorida</taxon>
        <taxon>Gregarinidae</taxon>
        <taxon>Gregarina</taxon>
    </lineage>
</organism>
<dbReference type="PROSITE" id="PS50089">
    <property type="entry name" value="ZF_RING_2"/>
    <property type="match status" value="1"/>
</dbReference>
<name>A0A023B5P0_GRENI</name>
<evidence type="ECO:0000313" key="4">
    <source>
        <dbReference type="EMBL" id="EZG60248.1"/>
    </source>
</evidence>
<feature type="compositionally biased region" description="Acidic residues" evidence="2">
    <location>
        <begin position="73"/>
        <end position="133"/>
    </location>
</feature>
<dbReference type="VEuPathDB" id="CryptoDB:GNI_090910"/>
<sequence length="320" mass="34634">MKNDCPICLEGMFDSQRSCVRMEQCGHFVHADCLDQYCKLNRYFDGSCVYCRCKPDSPSTIGGVPGRNGPNDDLSDDYDMSDEDVPEAGDLSDDDDDMSDDDDDMSDDDDDMSDDVDDMSDDDDDVVEEDETLQDDRIPDMMDGMSNGMSDGMSDDMSDDMSDGMSGGIEAEWSDGMSDGMSMVDRITREGMTEETAALMQIMDVSEMPFCGVGWDGMDLDKVDLSGSDLSGSDEGNGQASDSDGEDVLHQVAGSSPAARAGDVRLPLDSPSEVPYGGLLDLGMDELAQSAWLDQADDDCFSASNYDDAGSYDDGYSDYS</sequence>
<dbReference type="Gene3D" id="3.30.40.10">
    <property type="entry name" value="Zinc/RING finger domain, C3HC4 (zinc finger)"/>
    <property type="match status" value="1"/>
</dbReference>
<dbReference type="EMBL" id="AFNH02000679">
    <property type="protein sequence ID" value="EZG60248.1"/>
    <property type="molecule type" value="Genomic_DNA"/>
</dbReference>
<keyword evidence="1" id="KW-0862">Zinc</keyword>
<feature type="region of interest" description="Disordered" evidence="2">
    <location>
        <begin position="225"/>
        <end position="277"/>
    </location>
</feature>
<gene>
    <name evidence="4" type="ORF">GNI_090910</name>
</gene>
<dbReference type="OrthoDB" id="411372at2759"/>
<dbReference type="SUPFAM" id="SSF57850">
    <property type="entry name" value="RING/U-box"/>
    <property type="match status" value="1"/>
</dbReference>
<keyword evidence="1" id="KW-0479">Metal-binding</keyword>